<organism evidence="3 4">
    <name type="scientific">Trichocladium antarcticum</name>
    <dbReference type="NCBI Taxonomy" id="1450529"/>
    <lineage>
        <taxon>Eukaryota</taxon>
        <taxon>Fungi</taxon>
        <taxon>Dikarya</taxon>
        <taxon>Ascomycota</taxon>
        <taxon>Pezizomycotina</taxon>
        <taxon>Sordariomycetes</taxon>
        <taxon>Sordariomycetidae</taxon>
        <taxon>Sordariales</taxon>
        <taxon>Chaetomiaceae</taxon>
        <taxon>Trichocladium</taxon>
    </lineage>
</organism>
<name>A0AAN6US09_9PEZI</name>
<evidence type="ECO:0000256" key="2">
    <source>
        <dbReference type="SAM" id="Phobius"/>
    </source>
</evidence>
<feature type="region of interest" description="Disordered" evidence="1">
    <location>
        <begin position="402"/>
        <end position="508"/>
    </location>
</feature>
<dbReference type="AlphaFoldDB" id="A0AAN6US09"/>
<feature type="transmembrane region" description="Helical" evidence="2">
    <location>
        <begin position="224"/>
        <end position="245"/>
    </location>
</feature>
<keyword evidence="4" id="KW-1185">Reference proteome</keyword>
<reference evidence="3" key="2">
    <citation type="submission" date="2023-05" db="EMBL/GenBank/DDBJ databases">
        <authorList>
            <consortium name="Lawrence Berkeley National Laboratory"/>
            <person name="Steindorff A."/>
            <person name="Hensen N."/>
            <person name="Bonometti L."/>
            <person name="Westerberg I."/>
            <person name="Brannstrom I.O."/>
            <person name="Guillou S."/>
            <person name="Cros-Aarteil S."/>
            <person name="Calhoun S."/>
            <person name="Haridas S."/>
            <person name="Kuo A."/>
            <person name="Mondo S."/>
            <person name="Pangilinan J."/>
            <person name="Riley R."/>
            <person name="Labutti K."/>
            <person name="Andreopoulos B."/>
            <person name="Lipzen A."/>
            <person name="Chen C."/>
            <person name="Yanf M."/>
            <person name="Daum C."/>
            <person name="Ng V."/>
            <person name="Clum A."/>
            <person name="Ohm R."/>
            <person name="Martin F."/>
            <person name="Silar P."/>
            <person name="Natvig D."/>
            <person name="Lalanne C."/>
            <person name="Gautier V."/>
            <person name="Ament-Velasquez S.L."/>
            <person name="Kruys A."/>
            <person name="Hutchinson M.I."/>
            <person name="Powell A.J."/>
            <person name="Barry K."/>
            <person name="Miller A.N."/>
            <person name="Grigoriev I.V."/>
            <person name="Debuchy R."/>
            <person name="Gladieux P."/>
            <person name="Thoren M.H."/>
            <person name="Johannesson H."/>
        </authorList>
    </citation>
    <scope>NUCLEOTIDE SEQUENCE</scope>
    <source>
        <strain evidence="3">CBS 123565</strain>
    </source>
</reference>
<feature type="transmembrane region" description="Helical" evidence="2">
    <location>
        <begin position="12"/>
        <end position="37"/>
    </location>
</feature>
<keyword evidence="2" id="KW-1133">Transmembrane helix</keyword>
<protein>
    <submittedName>
        <fullName evidence="3">Uncharacterized protein</fullName>
    </submittedName>
</protein>
<sequence length="562" mass="59751">MAPVEIVQEPSFLPLALAVSRVAAAAYLSYTVGSSLYQAHTALGPAQDTRHRLSKRSTLTTAFGSLAALGLASAITSGLKYLTLSYKVWASERGVAFPDSLSETQVSGTDGAHSTGLFLQYWLNDTPIYLDALEIIAEKNRRLWWGQQLDLATIAWTALLAVEGRRRRIPHLWAYALLPHLVSLSFAQNLFYVALLQAPTPIPSQETRIARAVHRILPRKPNNWFPNLAVLLVPLVLSYLAALWLPNTAGTSLFLTAVLASKLLTLAPLVLPALAPASWGTVQTNPHGAYRGITKLFNVISIASALFHAKTTVSSLLYNLPDSYKHRHSIKIPFDTEQRSKWERTATAVEKVLGSMADHPVVAAAGKDVLLCALSLGLWAAVRSLDVSNMLRSAAPICQSASEHGLQAAPGEGAEHSDQEGPSPSSSSSSPSASPKPAPATTRTLRKRGSPATTAVSAATVPIDGAGDGSAQATPKRRGRPRKTKPPPETEVEDAKEVDEAPDDKTYEPTPAVKAQAAAAAGDVLPEEDFDWEPASLAWGLTALAGLGAGSAAVFGAECVSR</sequence>
<keyword evidence="2" id="KW-0472">Membrane</keyword>
<feature type="transmembrane region" description="Helical" evidence="2">
    <location>
        <begin position="58"/>
        <end position="79"/>
    </location>
</feature>
<keyword evidence="2" id="KW-0812">Transmembrane</keyword>
<dbReference type="Proteomes" id="UP001304895">
    <property type="component" value="Unassembled WGS sequence"/>
</dbReference>
<evidence type="ECO:0000256" key="1">
    <source>
        <dbReference type="SAM" id="MobiDB-lite"/>
    </source>
</evidence>
<feature type="transmembrane region" description="Helical" evidence="2">
    <location>
        <begin position="252"/>
        <end position="275"/>
    </location>
</feature>
<dbReference type="EMBL" id="MU853402">
    <property type="protein sequence ID" value="KAK4137830.1"/>
    <property type="molecule type" value="Genomic_DNA"/>
</dbReference>
<reference evidence="3" key="1">
    <citation type="journal article" date="2023" name="Mol. Phylogenet. Evol.">
        <title>Genome-scale phylogeny and comparative genomics of the fungal order Sordariales.</title>
        <authorList>
            <person name="Hensen N."/>
            <person name="Bonometti L."/>
            <person name="Westerberg I."/>
            <person name="Brannstrom I.O."/>
            <person name="Guillou S."/>
            <person name="Cros-Aarteil S."/>
            <person name="Calhoun S."/>
            <person name="Haridas S."/>
            <person name="Kuo A."/>
            <person name="Mondo S."/>
            <person name="Pangilinan J."/>
            <person name="Riley R."/>
            <person name="LaButti K."/>
            <person name="Andreopoulos B."/>
            <person name="Lipzen A."/>
            <person name="Chen C."/>
            <person name="Yan M."/>
            <person name="Daum C."/>
            <person name="Ng V."/>
            <person name="Clum A."/>
            <person name="Steindorff A."/>
            <person name="Ohm R.A."/>
            <person name="Martin F."/>
            <person name="Silar P."/>
            <person name="Natvig D.O."/>
            <person name="Lalanne C."/>
            <person name="Gautier V."/>
            <person name="Ament-Velasquez S.L."/>
            <person name="Kruys A."/>
            <person name="Hutchinson M.I."/>
            <person name="Powell A.J."/>
            <person name="Barry K."/>
            <person name="Miller A.N."/>
            <person name="Grigoriev I.V."/>
            <person name="Debuchy R."/>
            <person name="Gladieux P."/>
            <person name="Hiltunen Thoren M."/>
            <person name="Johannesson H."/>
        </authorList>
    </citation>
    <scope>NUCLEOTIDE SEQUENCE</scope>
    <source>
        <strain evidence="3">CBS 123565</strain>
    </source>
</reference>
<accession>A0AAN6US09</accession>
<feature type="compositionally biased region" description="Low complexity" evidence="1">
    <location>
        <begin position="450"/>
        <end position="462"/>
    </location>
</feature>
<comment type="caution">
    <text evidence="3">The sequence shown here is derived from an EMBL/GenBank/DDBJ whole genome shotgun (WGS) entry which is preliminary data.</text>
</comment>
<gene>
    <name evidence="3" type="ORF">BT67DRAFT_415617</name>
</gene>
<feature type="compositionally biased region" description="Low complexity" evidence="1">
    <location>
        <begin position="422"/>
        <end position="435"/>
    </location>
</feature>
<feature type="compositionally biased region" description="Basic residues" evidence="1">
    <location>
        <begin position="475"/>
        <end position="485"/>
    </location>
</feature>
<feature type="compositionally biased region" description="Basic and acidic residues" evidence="1">
    <location>
        <begin position="493"/>
        <end position="507"/>
    </location>
</feature>
<feature type="transmembrane region" description="Helical" evidence="2">
    <location>
        <begin position="174"/>
        <end position="195"/>
    </location>
</feature>
<proteinExistence type="predicted"/>
<evidence type="ECO:0000313" key="4">
    <source>
        <dbReference type="Proteomes" id="UP001304895"/>
    </source>
</evidence>
<evidence type="ECO:0000313" key="3">
    <source>
        <dbReference type="EMBL" id="KAK4137830.1"/>
    </source>
</evidence>